<protein>
    <submittedName>
        <fullName evidence="2">Uncharacterized protein</fullName>
    </submittedName>
</protein>
<feature type="region of interest" description="Disordered" evidence="1">
    <location>
        <begin position="77"/>
        <end position="210"/>
    </location>
</feature>
<feature type="compositionally biased region" description="Low complexity" evidence="1">
    <location>
        <begin position="180"/>
        <end position="204"/>
    </location>
</feature>
<name>A0AAU7Z6N5_9BACT</name>
<feature type="compositionally biased region" description="Low complexity" evidence="1">
    <location>
        <begin position="111"/>
        <end position="126"/>
    </location>
</feature>
<dbReference type="AlphaFoldDB" id="A0AAU7Z6N5"/>
<feature type="compositionally biased region" description="Low complexity" evidence="1">
    <location>
        <begin position="84"/>
        <end position="95"/>
    </location>
</feature>
<gene>
    <name evidence="2" type="ORF">RBB81_11795</name>
</gene>
<proteinExistence type="predicted"/>
<dbReference type="EMBL" id="CP132938">
    <property type="protein sequence ID" value="XCB24578.1"/>
    <property type="molecule type" value="Genomic_DNA"/>
</dbReference>
<dbReference type="KEGG" id="tgi:RBB81_11795"/>
<reference evidence="2" key="2">
    <citation type="journal article" date="2024" name="Environ. Microbiol.">
        <title>Genome analysis and description of Tunturibacter gen. nov. expands the diversity of Terriglobia in tundra soils.</title>
        <authorList>
            <person name="Messyasz A."/>
            <person name="Mannisto M.K."/>
            <person name="Kerkhof L.J."/>
            <person name="Haggblom M.M."/>
        </authorList>
    </citation>
    <scope>NUCLEOTIDE SEQUENCE</scope>
    <source>
        <strain evidence="2">M8UP39</strain>
    </source>
</reference>
<sequence>MRRVVSLHPMGTRYEMLARLAKGTGLAAVGLALIVGQGCKKKQAPVVVQPVVRTVPRAAQPDFPDDPPPVPVVADQRAHHSVRRVAPPVVQAPRPVVDPEAMAEAQRQRDASLLQRQQAASQRQQQELNGVVQRSLKIQQDQQAEPRIQEAPQVPITQQPVPGQEGPRISDNPNVPPPQQQAEPEQPEQPGTNPSPEQPNQEQPQVPPQS</sequence>
<dbReference type="RefSeq" id="WP_353073845.1">
    <property type="nucleotide sequence ID" value="NZ_CP132938.1"/>
</dbReference>
<evidence type="ECO:0000256" key="1">
    <source>
        <dbReference type="SAM" id="MobiDB-lite"/>
    </source>
</evidence>
<organism evidence="2">
    <name type="scientific">Tunturiibacter gelidiferens</name>
    <dbReference type="NCBI Taxonomy" id="3069689"/>
    <lineage>
        <taxon>Bacteria</taxon>
        <taxon>Pseudomonadati</taxon>
        <taxon>Acidobacteriota</taxon>
        <taxon>Terriglobia</taxon>
        <taxon>Terriglobales</taxon>
        <taxon>Acidobacteriaceae</taxon>
        <taxon>Tunturiibacter</taxon>
    </lineage>
</organism>
<reference evidence="2" key="1">
    <citation type="submission" date="2023-08" db="EMBL/GenBank/DDBJ databases">
        <authorList>
            <person name="Messyasz A."/>
            <person name="Mannisto M.K."/>
            <person name="Kerkhof L.J."/>
            <person name="Haggblom M."/>
        </authorList>
    </citation>
    <scope>NUCLEOTIDE SEQUENCE</scope>
    <source>
        <strain evidence="2">M8UP39</strain>
    </source>
</reference>
<accession>A0AAU7Z6N5</accession>
<evidence type="ECO:0000313" key="2">
    <source>
        <dbReference type="EMBL" id="XCB24578.1"/>
    </source>
</evidence>